<dbReference type="Pfam" id="PF22352">
    <property type="entry name" value="K319L-like_PKD"/>
    <property type="match status" value="5"/>
</dbReference>
<dbReference type="InterPro" id="IPR029865">
    <property type="entry name" value="KIAA0319-like"/>
</dbReference>
<comment type="caution">
    <text evidence="11">The sequence shown here is derived from an EMBL/GenBank/DDBJ whole genome shotgun (WGS) entry which is preliminary data.</text>
</comment>
<feature type="domain" description="PKD/Chitinase" evidence="10">
    <location>
        <begin position="467"/>
        <end position="556"/>
    </location>
</feature>
<keyword evidence="3 9" id="KW-0812">Transmembrane</keyword>
<evidence type="ECO:0000256" key="1">
    <source>
        <dbReference type="ARBA" id="ARBA00004236"/>
    </source>
</evidence>
<evidence type="ECO:0000313" key="11">
    <source>
        <dbReference type="EMBL" id="CAL8143886.1"/>
    </source>
</evidence>
<evidence type="ECO:0000256" key="2">
    <source>
        <dbReference type="ARBA" id="ARBA00022475"/>
    </source>
</evidence>
<keyword evidence="5 9" id="KW-1133">Transmembrane helix</keyword>
<dbReference type="PANTHER" id="PTHR46182">
    <property type="entry name" value="FI19480P1"/>
    <property type="match status" value="1"/>
</dbReference>
<keyword evidence="2" id="KW-1003">Cell membrane</keyword>
<dbReference type="Gene3D" id="2.60.40.10">
    <property type="entry name" value="Immunoglobulins"/>
    <property type="match status" value="5"/>
</dbReference>
<evidence type="ECO:0000256" key="5">
    <source>
        <dbReference type="ARBA" id="ARBA00022989"/>
    </source>
</evidence>
<evidence type="ECO:0000256" key="4">
    <source>
        <dbReference type="ARBA" id="ARBA00022737"/>
    </source>
</evidence>
<evidence type="ECO:0000259" key="10">
    <source>
        <dbReference type="SMART" id="SM00089"/>
    </source>
</evidence>
<dbReference type="InterPro" id="IPR056502">
    <property type="entry name" value="KIAA0319-like_C"/>
</dbReference>
<evidence type="ECO:0000256" key="8">
    <source>
        <dbReference type="SAM" id="MobiDB-lite"/>
    </source>
</evidence>
<reference evidence="11 12" key="1">
    <citation type="submission" date="2024-08" db="EMBL/GenBank/DDBJ databases">
        <authorList>
            <person name="Cucini C."/>
            <person name="Frati F."/>
        </authorList>
    </citation>
    <scope>NUCLEOTIDE SEQUENCE [LARGE SCALE GENOMIC DNA]</scope>
</reference>
<dbReference type="InterPro" id="IPR022409">
    <property type="entry name" value="PKD/Chitinase_dom"/>
</dbReference>
<evidence type="ECO:0000256" key="7">
    <source>
        <dbReference type="ARBA" id="ARBA00023180"/>
    </source>
</evidence>
<evidence type="ECO:0000313" key="12">
    <source>
        <dbReference type="Proteomes" id="UP001642540"/>
    </source>
</evidence>
<dbReference type="PANTHER" id="PTHR46182:SF2">
    <property type="entry name" value="FI19480P1"/>
    <property type="match status" value="1"/>
</dbReference>
<comment type="subcellular location">
    <subcellularLocation>
        <location evidence="1">Cell membrane</location>
    </subcellularLocation>
</comment>
<sequence length="1017" mass="111635">MLVSGCEKGIDFRDFVHRKWRGRTLDVFKILIWVHIFSTVLAGSVGDDQNGKAPVAESLVQQQQPTLASTESPKCTDCTVNPKVQEEISKTCPAFQPIILRDHYPKDNKSAGTYVLVKTASTPDECARQCCLNSTDCNIAFMVEVQCFLLTCYSEESCVPTKVSGNMQQLQKFNVSMVSVRVPTNTASTNVISNITCEVGVGNRCKPNQECVTVQKKSRNGVCQCTAGYVINVSAGDGSCEAIATTEAETDEAITAITPTVTTPKTVKTLAVSVVSKNVSLPINEVSLFAYAVPEAPSDQAYSYKWSLISHPTEDTAAMEGQTTQQLHLMGLKQGTYIFEVSVKSAEANGSANATIDVFAEKRLNHAPMAVISPSDQEIHLPTTSAVLDASLSTDDDKIISYKWELQKGPIEYAFNPTKALNSTTLQVESLTPGNYTFKLTVEDTEHIKNSTTANITVIKETDYPPTANAGKDIVIYLPQTELTLNGNASTDDKKVVEWEWKATGDLNKAVDMQDTHTPYLKLSHLQVGLYQFELKVTDEGGQSATSTVHVIVKAPTGNPPKANAGSEQTISLPENSAILDASGSSSDSSKILRYTWTQTKGPSNATIVPLADIAKANVSGLTKGDYEFQVEVEDDAKLTNKSSVKISVMQRNNVPPKANAGGDEVVTLPFTVVKLNGSGSTDDVKIAEWHWEREDESLAAGIMLTPSDSSPVLQLTDLVAGKYVFKLIVKDEQGLSDEDTVTLTVKEDVRKKDLIEIIVDVHIYKFSTSDRDKIIQQITLLLHNVKITLSHMRSQLHTENAVLILYGQNEKGDTLDGPQLAAQLRQKIHRDDGLLQFPIVSVDTVLCLDNCSGHGVCQDLPSGRDCLCNAFWMENVLKRKYGNGERNCDWSKIYVGVVSCLLIMMVIALFWSLLFMFQRNFRTLKENMNGKMGSPGRESNGKRHAHKKQYTLLDDDEEIELEVNDDDDGESDDSDSDILFETKRPNKTKNGFKKISGNGAGPHRNGILKNPRRIKT</sequence>
<feature type="domain" description="PKD/Chitinase" evidence="10">
    <location>
        <begin position="662"/>
        <end position="749"/>
    </location>
</feature>
<feature type="transmembrane region" description="Helical" evidence="9">
    <location>
        <begin position="894"/>
        <end position="918"/>
    </location>
</feature>
<feature type="domain" description="PKD/Chitinase" evidence="10">
    <location>
        <begin position="272"/>
        <end position="361"/>
    </location>
</feature>
<feature type="domain" description="PKD/Chitinase" evidence="10">
    <location>
        <begin position="562"/>
        <end position="652"/>
    </location>
</feature>
<dbReference type="InterPro" id="IPR013980">
    <property type="entry name" value="MANSC_dom"/>
</dbReference>
<keyword evidence="7" id="KW-0325">Glycoprotein</keyword>
<accession>A0ABP1S5A4</accession>
<gene>
    <name evidence="11" type="ORF">ODALV1_LOCUS29981</name>
</gene>
<feature type="domain" description="PKD/Chitinase" evidence="10">
    <location>
        <begin position="371"/>
        <end position="461"/>
    </location>
</feature>
<dbReference type="Proteomes" id="UP001642540">
    <property type="component" value="Unassembled WGS sequence"/>
</dbReference>
<dbReference type="Pfam" id="PF23620">
    <property type="entry name" value="KIAA0319"/>
    <property type="match status" value="1"/>
</dbReference>
<evidence type="ECO:0000256" key="9">
    <source>
        <dbReference type="SAM" id="Phobius"/>
    </source>
</evidence>
<feature type="compositionally biased region" description="Acidic residues" evidence="8">
    <location>
        <begin position="962"/>
        <end position="979"/>
    </location>
</feature>
<dbReference type="EMBL" id="CAXLJM020000160">
    <property type="protein sequence ID" value="CAL8143886.1"/>
    <property type="molecule type" value="Genomic_DNA"/>
</dbReference>
<evidence type="ECO:0000256" key="6">
    <source>
        <dbReference type="ARBA" id="ARBA00023136"/>
    </source>
</evidence>
<protein>
    <recommendedName>
        <fullName evidence="10">PKD/Chitinase domain-containing protein</fullName>
    </recommendedName>
</protein>
<keyword evidence="12" id="KW-1185">Reference proteome</keyword>
<keyword evidence="6 9" id="KW-0472">Membrane</keyword>
<organism evidence="11 12">
    <name type="scientific">Orchesella dallaii</name>
    <dbReference type="NCBI Taxonomy" id="48710"/>
    <lineage>
        <taxon>Eukaryota</taxon>
        <taxon>Metazoa</taxon>
        <taxon>Ecdysozoa</taxon>
        <taxon>Arthropoda</taxon>
        <taxon>Hexapoda</taxon>
        <taxon>Collembola</taxon>
        <taxon>Entomobryomorpha</taxon>
        <taxon>Entomobryoidea</taxon>
        <taxon>Orchesellidae</taxon>
        <taxon>Orchesellinae</taxon>
        <taxon>Orchesella</taxon>
    </lineage>
</organism>
<proteinExistence type="predicted"/>
<dbReference type="Pfam" id="PF23597">
    <property type="entry name" value="KIAA0319_N"/>
    <property type="match status" value="1"/>
</dbReference>
<keyword evidence="4" id="KW-0677">Repeat</keyword>
<evidence type="ECO:0000256" key="3">
    <source>
        <dbReference type="ARBA" id="ARBA00022692"/>
    </source>
</evidence>
<dbReference type="InterPro" id="IPR013783">
    <property type="entry name" value="Ig-like_fold"/>
</dbReference>
<dbReference type="InterPro" id="IPR035986">
    <property type="entry name" value="PKD_dom_sf"/>
</dbReference>
<dbReference type="SMART" id="SM00089">
    <property type="entry name" value="PKD"/>
    <property type="match status" value="5"/>
</dbReference>
<dbReference type="SUPFAM" id="SSF49299">
    <property type="entry name" value="PKD domain"/>
    <property type="match status" value="3"/>
</dbReference>
<dbReference type="CDD" id="cd00146">
    <property type="entry name" value="PKD"/>
    <property type="match status" value="1"/>
</dbReference>
<name>A0ABP1S5A4_9HEXA</name>
<feature type="region of interest" description="Disordered" evidence="8">
    <location>
        <begin position="962"/>
        <end position="1017"/>
    </location>
</feature>